<dbReference type="Pfam" id="PF00443">
    <property type="entry name" value="UCH"/>
    <property type="match status" value="1"/>
</dbReference>
<dbReference type="Proteomes" id="UP001063166">
    <property type="component" value="Unassembled WGS sequence"/>
</dbReference>
<evidence type="ECO:0000259" key="6">
    <source>
        <dbReference type="PROSITE" id="PS51283"/>
    </source>
</evidence>
<dbReference type="InterPro" id="IPR018200">
    <property type="entry name" value="USP_CS"/>
</dbReference>
<evidence type="ECO:0000313" key="8">
    <source>
        <dbReference type="Proteomes" id="UP001063166"/>
    </source>
</evidence>
<evidence type="ECO:0000256" key="3">
    <source>
        <dbReference type="SAM" id="MobiDB-lite"/>
    </source>
</evidence>
<sequence length="1096" mass="123121">MPPKRKRRVSLTSKGLAPGEPLKRSTLPGNSTSAWGWVGTEVVQASDITPEHCLISCGLSKRNNHPFCPNKYSPSSQVTVKPQPEETHKAPPVDGELDDDVIIISDDEGPPCGLKACKSNPNCLNYLGQEDWEDEEAATEAFMKVVALENNPSLETREPDFPVGLKNLGATCYANASLQVWFRDLAFRAGVYDCKPTDDAETRFKVSLRYFNFSLQLRTTEQQDAQEFSKLFMSHLDAEFKKQANPKVKSLVTDQFEGKQVYNTICNRCQYRSERVSDFLEIEISLKNNSKLEDRIAAVLQPETLSGDNQYLCSQCESLQDATRYTELKELPPVLHFSLLRFVYDVSTMERKKSKHAVSFPTILDMSPFLGPRSGSLPPATASTNNTYELRGVLLHKGASAYHGHYEAQVYDTENKSWFQFNDETVTKIKALGSKSKPIIVDIDDSDEKLSVSRGRKNRINARKRRRIESEDEDALPQHVSNGEKCDAVTSEPISSKDAYMLIYARKSQEFVGGQAPSEKGDIPVPTPPSPARDEVNALNVAHDQACEAYDNRANAIKAQFLERRRAVMGIYRRWNVESADADALLVSSQALSTWLTQHRGPYASAIALVEGEGKPERKRIPLHDITCIHAKVDPNKAGNIKRISRQAYLNIMKDTGWEFEPNLTIADICGECVRLSFQERLYQIEHPRLVGQFDRISEVALDCKGFWISKPWVKDWRLTKPKMHVVSEGDPAPDSGGFASDVLCEHGGLSLNTTSRRRISVEAAELLRSLYPSWNPLPTDAELCPVCDALIHISKESKRGVRKQAEDEKARLRNLYEELLSGDASALEGVPCALISANFAKAWKQWLNRPTECLRPDSLDNTPFFCEHDMLIIDPNCLSDLEASAVVIRRIDWDTLTTFYSGGPMIALEKGSQGDNTESRYRHEVPLCADCRLKWKTEWTSTEIIIRTAGTEAKEKDSKKILITYSKTGPRQSRRLREIKEHGAKRRLTISKSSTVKEIKVMVQEQLSIPTICQRLFHHGKELTDNAATVEDLQILAHDILDLQQENEVHELGTDSDEERRPREEERGFGGTVLGGSRSERQASSPPPASKLCHV</sequence>
<dbReference type="SUPFAM" id="SSF54001">
    <property type="entry name" value="Cysteine proteinases"/>
    <property type="match status" value="1"/>
</dbReference>
<evidence type="ECO:0000259" key="5">
    <source>
        <dbReference type="PROSITE" id="PS50235"/>
    </source>
</evidence>
<gene>
    <name evidence="7" type="ORF">LshimejAT787_0203890</name>
</gene>
<dbReference type="GO" id="GO:0004197">
    <property type="term" value="F:cysteine-type endopeptidase activity"/>
    <property type="evidence" value="ECO:0007669"/>
    <property type="project" value="InterPro"/>
</dbReference>
<dbReference type="CDD" id="cd01795">
    <property type="entry name" value="Ubl_USP48"/>
    <property type="match status" value="1"/>
</dbReference>
<dbReference type="SUPFAM" id="SSF54236">
    <property type="entry name" value="Ubiquitin-like"/>
    <property type="match status" value="1"/>
</dbReference>
<dbReference type="InterPro" id="IPR000626">
    <property type="entry name" value="Ubiquitin-like_dom"/>
</dbReference>
<dbReference type="Pfam" id="PF00240">
    <property type="entry name" value="ubiquitin"/>
    <property type="match status" value="1"/>
</dbReference>
<feature type="domain" description="USP" evidence="5">
    <location>
        <begin position="163"/>
        <end position="507"/>
    </location>
</feature>
<keyword evidence="2" id="KW-0175">Coiled coil</keyword>
<comment type="caution">
    <text evidence="7">The sequence shown here is derived from an EMBL/GenBank/DDBJ whole genome shotgun (WGS) entry which is preliminary data.</text>
</comment>
<dbReference type="InterPro" id="IPR038765">
    <property type="entry name" value="Papain-like_cys_pep_sf"/>
</dbReference>
<evidence type="ECO:0000256" key="2">
    <source>
        <dbReference type="SAM" id="Coils"/>
    </source>
</evidence>
<feature type="domain" description="DUSP" evidence="6">
    <location>
        <begin position="804"/>
        <end position="913"/>
    </location>
</feature>
<reference evidence="7" key="1">
    <citation type="submission" date="2022-07" db="EMBL/GenBank/DDBJ databases">
        <title>The genome of Lyophyllum shimeji provides insight into the initial evolution of ectomycorrhizal fungal genome.</title>
        <authorList>
            <person name="Kobayashi Y."/>
            <person name="Shibata T."/>
            <person name="Hirakawa H."/>
            <person name="Shigenobu S."/>
            <person name="Nishiyama T."/>
            <person name="Yamada A."/>
            <person name="Hasebe M."/>
            <person name="Kawaguchi M."/>
        </authorList>
    </citation>
    <scope>NUCLEOTIDE SEQUENCE</scope>
    <source>
        <strain evidence="7">AT787</strain>
    </source>
</reference>
<name>A0A9P3UI23_LYOSH</name>
<dbReference type="GO" id="GO:0016579">
    <property type="term" value="P:protein deubiquitination"/>
    <property type="evidence" value="ECO:0007669"/>
    <property type="project" value="InterPro"/>
</dbReference>
<dbReference type="PROSITE" id="PS51283">
    <property type="entry name" value="DUSP"/>
    <property type="match status" value="1"/>
</dbReference>
<dbReference type="OrthoDB" id="289038at2759"/>
<evidence type="ECO:0000256" key="1">
    <source>
        <dbReference type="ARBA" id="ARBA00009085"/>
    </source>
</evidence>
<dbReference type="InterPro" id="IPR035927">
    <property type="entry name" value="DUSP-like_sf"/>
</dbReference>
<evidence type="ECO:0000259" key="4">
    <source>
        <dbReference type="PROSITE" id="PS50053"/>
    </source>
</evidence>
<proteinExistence type="inferred from homology"/>
<comment type="similarity">
    <text evidence="1">Belongs to the peptidase C19 family.</text>
</comment>
<dbReference type="GO" id="GO:0005829">
    <property type="term" value="C:cytosol"/>
    <property type="evidence" value="ECO:0007669"/>
    <property type="project" value="TreeGrafter"/>
</dbReference>
<dbReference type="PROSITE" id="PS00973">
    <property type="entry name" value="USP_2"/>
    <property type="match status" value="1"/>
</dbReference>
<dbReference type="EMBL" id="BRPK01000002">
    <property type="protein sequence ID" value="GLB34824.1"/>
    <property type="molecule type" value="Genomic_DNA"/>
</dbReference>
<dbReference type="GO" id="GO:0004843">
    <property type="term" value="F:cysteine-type deubiquitinase activity"/>
    <property type="evidence" value="ECO:0007669"/>
    <property type="project" value="InterPro"/>
</dbReference>
<protein>
    <submittedName>
        <fullName evidence="7">Cysteine proteinase</fullName>
    </submittedName>
</protein>
<evidence type="ECO:0000313" key="7">
    <source>
        <dbReference type="EMBL" id="GLB34824.1"/>
    </source>
</evidence>
<dbReference type="SMART" id="SM00213">
    <property type="entry name" value="UBQ"/>
    <property type="match status" value="1"/>
</dbReference>
<accession>A0A9P3UI23</accession>
<dbReference type="PANTHER" id="PTHR24006">
    <property type="entry name" value="UBIQUITIN CARBOXYL-TERMINAL HYDROLASE"/>
    <property type="match status" value="1"/>
</dbReference>
<dbReference type="InterPro" id="IPR029071">
    <property type="entry name" value="Ubiquitin-like_domsf"/>
</dbReference>
<keyword evidence="8" id="KW-1185">Reference proteome</keyword>
<feature type="domain" description="Ubiquitin-like" evidence="4">
    <location>
        <begin position="977"/>
        <end position="1044"/>
    </location>
</feature>
<dbReference type="InterPro" id="IPR028889">
    <property type="entry name" value="USP"/>
</dbReference>
<dbReference type="InterPro" id="IPR044743">
    <property type="entry name" value="Ubl_USP48"/>
</dbReference>
<feature type="region of interest" description="Disordered" evidence="3">
    <location>
        <begin position="1048"/>
        <end position="1096"/>
    </location>
</feature>
<feature type="compositionally biased region" description="Basic and acidic residues" evidence="3">
    <location>
        <begin position="1048"/>
        <end position="1069"/>
    </location>
</feature>
<feature type="coiled-coil region" evidence="2">
    <location>
        <begin position="796"/>
        <end position="823"/>
    </location>
</feature>
<dbReference type="InterPro" id="IPR006615">
    <property type="entry name" value="Pept_C19_DUSP"/>
</dbReference>
<dbReference type="SUPFAM" id="SSF143791">
    <property type="entry name" value="DUSP-like"/>
    <property type="match status" value="1"/>
</dbReference>
<dbReference type="PROSITE" id="PS00972">
    <property type="entry name" value="USP_1"/>
    <property type="match status" value="1"/>
</dbReference>
<dbReference type="Gene3D" id="3.10.20.90">
    <property type="entry name" value="Phosphatidylinositol 3-kinase Catalytic Subunit, Chain A, domain 1"/>
    <property type="match status" value="1"/>
</dbReference>
<dbReference type="InterPro" id="IPR001394">
    <property type="entry name" value="Peptidase_C19_UCH"/>
</dbReference>
<dbReference type="PROSITE" id="PS50235">
    <property type="entry name" value="USP_3"/>
    <property type="match status" value="1"/>
</dbReference>
<dbReference type="InterPro" id="IPR050164">
    <property type="entry name" value="Peptidase_C19"/>
</dbReference>
<organism evidence="7 8">
    <name type="scientific">Lyophyllum shimeji</name>
    <name type="common">Hon-shimeji</name>
    <name type="synonym">Tricholoma shimeji</name>
    <dbReference type="NCBI Taxonomy" id="47721"/>
    <lineage>
        <taxon>Eukaryota</taxon>
        <taxon>Fungi</taxon>
        <taxon>Dikarya</taxon>
        <taxon>Basidiomycota</taxon>
        <taxon>Agaricomycotina</taxon>
        <taxon>Agaricomycetes</taxon>
        <taxon>Agaricomycetidae</taxon>
        <taxon>Agaricales</taxon>
        <taxon>Tricholomatineae</taxon>
        <taxon>Lyophyllaceae</taxon>
        <taxon>Lyophyllum</taxon>
    </lineage>
</organism>
<feature type="region of interest" description="Disordered" evidence="3">
    <location>
        <begin position="74"/>
        <end position="96"/>
    </location>
</feature>
<dbReference type="Gene3D" id="3.90.70.10">
    <property type="entry name" value="Cysteine proteinases"/>
    <property type="match status" value="1"/>
</dbReference>
<dbReference type="AlphaFoldDB" id="A0A9P3UI23"/>
<feature type="region of interest" description="Disordered" evidence="3">
    <location>
        <begin position="1"/>
        <end position="34"/>
    </location>
</feature>
<dbReference type="GO" id="GO:0005634">
    <property type="term" value="C:nucleus"/>
    <property type="evidence" value="ECO:0007669"/>
    <property type="project" value="TreeGrafter"/>
</dbReference>
<feature type="region of interest" description="Disordered" evidence="3">
    <location>
        <begin position="463"/>
        <end position="489"/>
    </location>
</feature>
<dbReference type="PROSITE" id="PS50053">
    <property type="entry name" value="UBIQUITIN_2"/>
    <property type="match status" value="1"/>
</dbReference>